<feature type="region of interest" description="Disordered" evidence="1">
    <location>
        <begin position="198"/>
        <end position="420"/>
    </location>
</feature>
<accession>A0A1L7X624</accession>
<sequence length="420" mass="48181">MESQYPELNRLPPASLVQARKIFENFPVRRSLELRDPARSMRLGETTNLVATLGYMRGEERSTPCHHCSKRCGPFVKCVVLNGYWDDVCTNCKYGNMAGRCSFRDPSDGLLGKKSRQSKQVLKRLEKKEGIKKIKPFEERREQMRNWMRDDSEINEKIYLRTYAESLRQQALDIHVYLDAKGWLDEAGQAWVTKMTWDQPPGWSLEKDEGGRGREQQKARKEIEEEDVIEALSHSLHKRTEPMSLNSREGPAENEENGSEDDDEDENELDFHYPEGNWRVNNAGELEPEVEFNGDVLSPIQGHHNRKRKRTSRKDGEAAYAEEARSKKKKEIQELRIATKRLTYDFPVTPERRTDESPSHHRPNPPLPPLHTFQRRGGGTPPPSATIEDGDKPSMVRDNPINGNTSHLISTATSAEPPVN</sequence>
<feature type="compositionally biased region" description="Basic and acidic residues" evidence="1">
    <location>
        <begin position="313"/>
        <end position="325"/>
    </location>
</feature>
<reference evidence="2 3" key="1">
    <citation type="submission" date="2016-03" db="EMBL/GenBank/DDBJ databases">
        <authorList>
            <person name="Ploux O."/>
        </authorList>
    </citation>
    <scope>NUCLEOTIDE SEQUENCE [LARGE SCALE GENOMIC DNA]</scope>
    <source>
        <strain evidence="2 3">UAMH 11012</strain>
    </source>
</reference>
<evidence type="ECO:0000313" key="2">
    <source>
        <dbReference type="EMBL" id="CZR60477.1"/>
    </source>
</evidence>
<dbReference type="Proteomes" id="UP000184330">
    <property type="component" value="Unassembled WGS sequence"/>
</dbReference>
<feature type="compositionally biased region" description="Basic and acidic residues" evidence="1">
    <location>
        <begin position="350"/>
        <end position="359"/>
    </location>
</feature>
<dbReference type="InterPro" id="IPR022190">
    <property type="entry name" value="DUF3716"/>
</dbReference>
<evidence type="ECO:0000313" key="3">
    <source>
        <dbReference type="Proteomes" id="UP000184330"/>
    </source>
</evidence>
<name>A0A1L7X624_9HELO</name>
<feature type="compositionally biased region" description="Acidic residues" evidence="1">
    <location>
        <begin position="252"/>
        <end position="268"/>
    </location>
</feature>
<proteinExistence type="predicted"/>
<evidence type="ECO:0000256" key="1">
    <source>
        <dbReference type="SAM" id="MobiDB-lite"/>
    </source>
</evidence>
<feature type="compositionally biased region" description="Basic residues" evidence="1">
    <location>
        <begin position="303"/>
        <end position="312"/>
    </location>
</feature>
<organism evidence="2 3">
    <name type="scientific">Phialocephala subalpina</name>
    <dbReference type="NCBI Taxonomy" id="576137"/>
    <lineage>
        <taxon>Eukaryota</taxon>
        <taxon>Fungi</taxon>
        <taxon>Dikarya</taxon>
        <taxon>Ascomycota</taxon>
        <taxon>Pezizomycotina</taxon>
        <taxon>Leotiomycetes</taxon>
        <taxon>Helotiales</taxon>
        <taxon>Mollisiaceae</taxon>
        <taxon>Phialocephala</taxon>
        <taxon>Phialocephala fortinii species complex</taxon>
    </lineage>
</organism>
<dbReference type="AlphaFoldDB" id="A0A1L7X624"/>
<keyword evidence="3" id="KW-1185">Reference proteome</keyword>
<protein>
    <submittedName>
        <fullName evidence="2">Uncharacterized protein</fullName>
    </submittedName>
</protein>
<dbReference type="OrthoDB" id="3546042at2759"/>
<gene>
    <name evidence="2" type="ORF">PAC_10373</name>
</gene>
<dbReference type="STRING" id="576137.A0A1L7X624"/>
<dbReference type="EMBL" id="FJOG01000016">
    <property type="protein sequence ID" value="CZR60477.1"/>
    <property type="molecule type" value="Genomic_DNA"/>
</dbReference>
<dbReference type="Pfam" id="PF12511">
    <property type="entry name" value="DUF3716"/>
    <property type="match status" value="1"/>
</dbReference>
<feature type="compositionally biased region" description="Basic and acidic residues" evidence="1">
    <location>
        <begin position="205"/>
        <end position="223"/>
    </location>
</feature>
<feature type="compositionally biased region" description="Polar residues" evidence="1">
    <location>
        <begin position="401"/>
        <end position="414"/>
    </location>
</feature>